<feature type="transmembrane region" description="Helical" evidence="7">
    <location>
        <begin position="70"/>
        <end position="89"/>
    </location>
</feature>
<dbReference type="SUPFAM" id="SSF103473">
    <property type="entry name" value="MFS general substrate transporter"/>
    <property type="match status" value="1"/>
</dbReference>
<evidence type="ECO:0000256" key="5">
    <source>
        <dbReference type="ARBA" id="ARBA00022989"/>
    </source>
</evidence>
<feature type="transmembrane region" description="Helical" evidence="7">
    <location>
        <begin position="154"/>
        <end position="175"/>
    </location>
</feature>
<dbReference type="InterPro" id="IPR050171">
    <property type="entry name" value="MFS_Transporters"/>
</dbReference>
<feature type="transmembrane region" description="Helical" evidence="7">
    <location>
        <begin position="256"/>
        <end position="274"/>
    </location>
</feature>
<evidence type="ECO:0000256" key="1">
    <source>
        <dbReference type="ARBA" id="ARBA00004651"/>
    </source>
</evidence>
<keyword evidence="2" id="KW-0813">Transport</keyword>
<gene>
    <name evidence="8" type="ORF">SAMN04488588_2095</name>
</gene>
<dbReference type="Proteomes" id="UP000199322">
    <property type="component" value="Unassembled WGS sequence"/>
</dbReference>
<dbReference type="RefSeq" id="WP_176759911.1">
    <property type="nucleotide sequence ID" value="NZ_FMYV01000013.1"/>
</dbReference>
<feature type="transmembrane region" description="Helical" evidence="7">
    <location>
        <begin position="36"/>
        <end position="58"/>
    </location>
</feature>
<keyword evidence="4 7" id="KW-0812">Transmembrane</keyword>
<sequence length="363" mass="39921">MKSLRILLILPFFSVFTQVGIASSFPQILEMFGNNAFYTSTFIAITPFVSMALGSFWGPILRKYGERKSFLTGLTGWGISFFFVALFLNNPLLAIGFRALQGVFDPLFFNIALTGVSKADISLKEKSKYYGYVEIMGSLGAILGPLILGTGFIYFPNVFLFVLAIFLTVYGLLTFKSVDDVKIDYSKKEKKKFSPVIFLATIFGIITLVAIVSNQVIIPVYVENNFGMPVLGKILSSAFSLFVMLGNFMKHKIYGVKKWLPISVGLVIFVSYLFMSNPLIYIPIAIFSGLLLGLSLTMSSEYASILSKGFEDTGMSVFSSLRISGNIFGPYLAALSMPFVLITLSAITIVSAGLLTVSEEEED</sequence>
<reference evidence="8 9" key="1">
    <citation type="submission" date="2016-10" db="EMBL/GenBank/DDBJ databases">
        <authorList>
            <person name="de Groot N.N."/>
        </authorList>
    </citation>
    <scope>NUCLEOTIDE SEQUENCE [LARGE SCALE GENOMIC DNA]</scope>
    <source>
        <strain evidence="8 9">WG14</strain>
    </source>
</reference>
<keyword evidence="3" id="KW-1003">Cell membrane</keyword>
<dbReference type="InterPro" id="IPR036259">
    <property type="entry name" value="MFS_trans_sf"/>
</dbReference>
<comment type="subcellular location">
    <subcellularLocation>
        <location evidence="1">Cell membrane</location>
        <topology evidence="1">Multi-pass membrane protein</topology>
    </subcellularLocation>
</comment>
<dbReference type="STRING" id="28234.SAMN04488588_2095"/>
<name>A0A1G6QJ20_9BACT</name>
<evidence type="ECO:0000256" key="3">
    <source>
        <dbReference type="ARBA" id="ARBA00022475"/>
    </source>
</evidence>
<feature type="transmembrane region" description="Helical" evidence="7">
    <location>
        <begin position="95"/>
        <end position="117"/>
    </location>
</feature>
<organism evidence="8 9">
    <name type="scientific">Geotoga petraea</name>
    <dbReference type="NCBI Taxonomy" id="28234"/>
    <lineage>
        <taxon>Bacteria</taxon>
        <taxon>Thermotogati</taxon>
        <taxon>Thermotogota</taxon>
        <taxon>Thermotogae</taxon>
        <taxon>Petrotogales</taxon>
        <taxon>Petrotogaceae</taxon>
        <taxon>Geotoga</taxon>
    </lineage>
</organism>
<dbReference type="GO" id="GO:0022857">
    <property type="term" value="F:transmembrane transporter activity"/>
    <property type="evidence" value="ECO:0007669"/>
    <property type="project" value="InterPro"/>
</dbReference>
<keyword evidence="5 7" id="KW-1133">Transmembrane helix</keyword>
<dbReference type="PANTHER" id="PTHR23517">
    <property type="entry name" value="RESISTANCE PROTEIN MDTM, PUTATIVE-RELATED-RELATED"/>
    <property type="match status" value="1"/>
</dbReference>
<feature type="transmembrane region" description="Helical" evidence="7">
    <location>
        <begin position="280"/>
        <end position="298"/>
    </location>
</feature>
<accession>A0A1G6QJ20</accession>
<feature type="transmembrane region" description="Helical" evidence="7">
    <location>
        <begin position="331"/>
        <end position="355"/>
    </location>
</feature>
<evidence type="ECO:0000313" key="8">
    <source>
        <dbReference type="EMBL" id="SDC92323.1"/>
    </source>
</evidence>
<dbReference type="PANTHER" id="PTHR23517:SF3">
    <property type="entry name" value="INTEGRAL MEMBRANE TRANSPORT PROTEIN"/>
    <property type="match status" value="1"/>
</dbReference>
<dbReference type="AlphaFoldDB" id="A0A1G6QJ20"/>
<dbReference type="Pfam" id="PF07690">
    <property type="entry name" value="MFS_1"/>
    <property type="match status" value="1"/>
</dbReference>
<evidence type="ECO:0000256" key="2">
    <source>
        <dbReference type="ARBA" id="ARBA00022448"/>
    </source>
</evidence>
<evidence type="ECO:0000313" key="9">
    <source>
        <dbReference type="Proteomes" id="UP000199322"/>
    </source>
</evidence>
<dbReference type="InterPro" id="IPR011701">
    <property type="entry name" value="MFS"/>
</dbReference>
<keyword evidence="6 7" id="KW-0472">Membrane</keyword>
<proteinExistence type="predicted"/>
<dbReference type="Gene3D" id="1.20.1250.20">
    <property type="entry name" value="MFS general substrate transporter like domains"/>
    <property type="match status" value="1"/>
</dbReference>
<dbReference type="EMBL" id="FMYV01000013">
    <property type="protein sequence ID" value="SDC92323.1"/>
    <property type="molecule type" value="Genomic_DNA"/>
</dbReference>
<evidence type="ECO:0000256" key="7">
    <source>
        <dbReference type="SAM" id="Phobius"/>
    </source>
</evidence>
<protein>
    <submittedName>
        <fullName evidence="8">Major Facilitator Superfamily protein</fullName>
    </submittedName>
</protein>
<dbReference type="GO" id="GO:0005886">
    <property type="term" value="C:plasma membrane"/>
    <property type="evidence" value="ECO:0007669"/>
    <property type="project" value="UniProtKB-SubCell"/>
</dbReference>
<feature type="transmembrane region" description="Helical" evidence="7">
    <location>
        <begin position="129"/>
        <end position="148"/>
    </location>
</feature>
<evidence type="ECO:0000256" key="6">
    <source>
        <dbReference type="ARBA" id="ARBA00023136"/>
    </source>
</evidence>
<feature type="transmembrane region" description="Helical" evidence="7">
    <location>
        <begin position="230"/>
        <end position="249"/>
    </location>
</feature>
<feature type="transmembrane region" description="Helical" evidence="7">
    <location>
        <begin position="196"/>
        <end position="218"/>
    </location>
</feature>
<keyword evidence="9" id="KW-1185">Reference proteome</keyword>
<evidence type="ECO:0000256" key="4">
    <source>
        <dbReference type="ARBA" id="ARBA00022692"/>
    </source>
</evidence>